<comment type="caution">
    <text evidence="1">The sequence shown here is derived from an EMBL/GenBank/DDBJ whole genome shotgun (WGS) entry which is preliminary data.</text>
</comment>
<protein>
    <submittedName>
        <fullName evidence="1">Uncharacterized protein</fullName>
    </submittedName>
</protein>
<dbReference type="Proteomes" id="UP000821865">
    <property type="component" value="Chromosome 8"/>
</dbReference>
<gene>
    <name evidence="1" type="ORF">HPB49_007551</name>
</gene>
<accession>A0ACB8C819</accession>
<sequence>MGRIDRLTNGVVIGTVTTAVVIILVIFIATERRVFIQHQLFPLAAGEPGPPPPPEDVLPPQPWSLIDRQAYLSHSIVAPSAGNRHHTRRLPRHLVPVHYALELQPQLEGKPKQVDTFRGHVDIRFNCIEETQVITLHASSELELSLSSHKGLGVTVRHYEPPFIKVKTNHLTLEPEEEFLHIQLAEKLRANESYTVSIAFRGKLGTDRGFYKYHYRVNGTLKHLLLTFFEPTFARRAFPCFDEPDFKATFSVTIVRPEGYTALSTMPVQKQEERSHGFVADTFAPTMPMSTYTLAFAVLNFSSQSNGNVTIWSLTDRSPYLQYALDVAPKLLKFYEDLLGVAYPLPKMDMISLPSFLADAMENWGLLTFHEQCLLYDERSTPYKKPLIAGLIAHEIAHQWFGNLVTMNWWSDLWLNEGFATYMQYTGADYIQKQWRMASSVIRMMVHFLTPEVFIRGLKSYLRKYRFKNVKQEDLFRELGAAQDGEPKVNVKRVMRSWVKTPGYPLLTATRNYTTGTVAVKQEAYAPAENTHNDTRTTWNIPITYTSMSEKNFDRNGKIEWLNKREGKLKRKVGGGNKWLIVNIQRIGYYRVNYDVFNWRLLQSQLRDSPEAIHVLNRAQLIDDALDLAKNGHLPYEVALEFLDLVRPEDDYMPWKSALDAMHDLDFLIRKTKYYRKYQVFVRFILERKFEAFIKEKRSNLTIAEDLLRKAVIMNSCYFENEACLAFSTNKFRTFLNDSSKIQKALRKNPWRTMVVLCQGVRLDNGSHWQFVLDHLDEAAPDDSKRAAVRALGCAKNQTRLNELLHHTMDKTEFPGKMEYIFESLMETPVGEELASDFLMKNLKKLVHKYGTGSSMRHAIRAVVTGVRSVDRFTKIKNFHEDLSRRHRFPRKVDTTFAGALSEAERALLWAQNHGSAVEKWLDEKMAKYPFLYEDVVRAMY</sequence>
<organism evidence="1 2">
    <name type="scientific">Dermacentor silvarum</name>
    <name type="common">Tick</name>
    <dbReference type="NCBI Taxonomy" id="543639"/>
    <lineage>
        <taxon>Eukaryota</taxon>
        <taxon>Metazoa</taxon>
        <taxon>Ecdysozoa</taxon>
        <taxon>Arthropoda</taxon>
        <taxon>Chelicerata</taxon>
        <taxon>Arachnida</taxon>
        <taxon>Acari</taxon>
        <taxon>Parasitiformes</taxon>
        <taxon>Ixodida</taxon>
        <taxon>Ixodoidea</taxon>
        <taxon>Ixodidae</taxon>
        <taxon>Rhipicephalinae</taxon>
        <taxon>Dermacentor</taxon>
    </lineage>
</organism>
<dbReference type="EMBL" id="CM023477">
    <property type="protein sequence ID" value="KAH7937034.1"/>
    <property type="molecule type" value="Genomic_DNA"/>
</dbReference>
<name>A0ACB8C819_DERSI</name>
<proteinExistence type="predicted"/>
<evidence type="ECO:0000313" key="1">
    <source>
        <dbReference type="EMBL" id="KAH7937034.1"/>
    </source>
</evidence>
<keyword evidence="2" id="KW-1185">Reference proteome</keyword>
<reference evidence="1" key="1">
    <citation type="submission" date="2020-05" db="EMBL/GenBank/DDBJ databases">
        <title>Large-scale comparative analyses of tick genomes elucidate their genetic diversity and vector capacities.</title>
        <authorList>
            <person name="Jia N."/>
            <person name="Wang J."/>
            <person name="Shi W."/>
            <person name="Du L."/>
            <person name="Sun Y."/>
            <person name="Zhan W."/>
            <person name="Jiang J."/>
            <person name="Wang Q."/>
            <person name="Zhang B."/>
            <person name="Ji P."/>
            <person name="Sakyi L.B."/>
            <person name="Cui X."/>
            <person name="Yuan T."/>
            <person name="Jiang B."/>
            <person name="Yang W."/>
            <person name="Lam T.T.-Y."/>
            <person name="Chang Q."/>
            <person name="Ding S."/>
            <person name="Wang X."/>
            <person name="Zhu J."/>
            <person name="Ruan X."/>
            <person name="Zhao L."/>
            <person name="Wei J."/>
            <person name="Que T."/>
            <person name="Du C."/>
            <person name="Cheng J."/>
            <person name="Dai P."/>
            <person name="Han X."/>
            <person name="Huang E."/>
            <person name="Gao Y."/>
            <person name="Liu J."/>
            <person name="Shao H."/>
            <person name="Ye R."/>
            <person name="Li L."/>
            <person name="Wei W."/>
            <person name="Wang X."/>
            <person name="Wang C."/>
            <person name="Yang T."/>
            <person name="Huo Q."/>
            <person name="Li W."/>
            <person name="Guo W."/>
            <person name="Chen H."/>
            <person name="Zhou L."/>
            <person name="Ni X."/>
            <person name="Tian J."/>
            <person name="Zhou Y."/>
            <person name="Sheng Y."/>
            <person name="Liu T."/>
            <person name="Pan Y."/>
            <person name="Xia L."/>
            <person name="Li J."/>
            <person name="Zhao F."/>
            <person name="Cao W."/>
        </authorList>
    </citation>
    <scope>NUCLEOTIDE SEQUENCE</scope>
    <source>
        <strain evidence="1">Dsil-2018</strain>
    </source>
</reference>
<evidence type="ECO:0000313" key="2">
    <source>
        <dbReference type="Proteomes" id="UP000821865"/>
    </source>
</evidence>